<dbReference type="PANTHER" id="PTHR40659">
    <property type="entry name" value="NICKEL/COBALT EFFLUX SYSTEM RCNA"/>
    <property type="match status" value="1"/>
</dbReference>
<dbReference type="Pfam" id="PF03824">
    <property type="entry name" value="NicO"/>
    <property type="match status" value="2"/>
</dbReference>
<dbReference type="InterPro" id="IPR011541">
    <property type="entry name" value="Ni/Co_transpt_high_affinity"/>
</dbReference>
<name>A0A840C9X8_9HYPH</name>
<feature type="transmembrane region" description="Helical" evidence="13">
    <location>
        <begin position="96"/>
        <end position="117"/>
    </location>
</feature>
<proteinExistence type="inferred from homology"/>
<keyword evidence="9" id="KW-0406">Ion transport</keyword>
<evidence type="ECO:0000256" key="5">
    <source>
        <dbReference type="ARBA" id="ARBA00022475"/>
    </source>
</evidence>
<keyword evidence="8 13" id="KW-1133">Transmembrane helix</keyword>
<dbReference type="GO" id="GO:0010045">
    <property type="term" value="P:response to nickel cation"/>
    <property type="evidence" value="ECO:0007669"/>
    <property type="project" value="TreeGrafter"/>
</dbReference>
<evidence type="ECO:0000256" key="4">
    <source>
        <dbReference type="ARBA" id="ARBA00022448"/>
    </source>
</evidence>
<comment type="similarity">
    <text evidence="13">Belongs to the NiCoT transporter (TC 2.A.52) family.</text>
</comment>
<dbReference type="GO" id="GO:0032025">
    <property type="term" value="P:response to cobalt ion"/>
    <property type="evidence" value="ECO:0007669"/>
    <property type="project" value="TreeGrafter"/>
</dbReference>
<gene>
    <name evidence="14" type="ORF">GGR16_004711</name>
</gene>
<keyword evidence="11 13" id="KW-0472">Membrane</keyword>
<evidence type="ECO:0000256" key="1">
    <source>
        <dbReference type="ARBA" id="ARBA00002510"/>
    </source>
</evidence>
<keyword evidence="10" id="KW-0921">Nickel transport</keyword>
<comment type="function">
    <text evidence="1">Efflux system for nickel and cobalt.</text>
</comment>
<keyword evidence="4 13" id="KW-0813">Transport</keyword>
<evidence type="ECO:0000313" key="15">
    <source>
        <dbReference type="Proteomes" id="UP000577362"/>
    </source>
</evidence>
<organism evidence="14 15">
    <name type="scientific">Chelatococcus caeni</name>
    <dbReference type="NCBI Taxonomy" id="1348468"/>
    <lineage>
        <taxon>Bacteria</taxon>
        <taxon>Pseudomonadati</taxon>
        <taxon>Pseudomonadota</taxon>
        <taxon>Alphaproteobacteria</taxon>
        <taxon>Hyphomicrobiales</taxon>
        <taxon>Chelatococcaceae</taxon>
        <taxon>Chelatococcus</taxon>
    </lineage>
</organism>
<keyword evidence="15" id="KW-1185">Reference proteome</keyword>
<dbReference type="Proteomes" id="UP000577362">
    <property type="component" value="Unassembled WGS sequence"/>
</dbReference>
<dbReference type="AlphaFoldDB" id="A0A840C9X8"/>
<feature type="transmembrane region" description="Helical" evidence="13">
    <location>
        <begin position="138"/>
        <end position="163"/>
    </location>
</feature>
<dbReference type="EMBL" id="JACIEN010000008">
    <property type="protein sequence ID" value="MBB4019656.1"/>
    <property type="molecule type" value="Genomic_DNA"/>
</dbReference>
<evidence type="ECO:0000256" key="3">
    <source>
        <dbReference type="ARBA" id="ARBA00022426"/>
    </source>
</evidence>
<evidence type="ECO:0000313" key="14">
    <source>
        <dbReference type="EMBL" id="MBB4019656.1"/>
    </source>
</evidence>
<feature type="transmembrane region" description="Helical" evidence="13">
    <location>
        <begin position="238"/>
        <end position="259"/>
    </location>
</feature>
<keyword evidence="5" id="KW-1003">Cell membrane</keyword>
<dbReference type="GO" id="GO:0006824">
    <property type="term" value="P:cobalt ion transport"/>
    <property type="evidence" value="ECO:0007669"/>
    <property type="project" value="UniProtKB-KW"/>
</dbReference>
<evidence type="ECO:0000256" key="9">
    <source>
        <dbReference type="ARBA" id="ARBA00023065"/>
    </source>
</evidence>
<feature type="transmembrane region" description="Helical" evidence="13">
    <location>
        <begin position="20"/>
        <end position="41"/>
    </location>
</feature>
<dbReference type="GO" id="GO:0046583">
    <property type="term" value="F:monoatomic cation efflux transmembrane transporter activity"/>
    <property type="evidence" value="ECO:0007669"/>
    <property type="project" value="TreeGrafter"/>
</dbReference>
<evidence type="ECO:0000256" key="2">
    <source>
        <dbReference type="ARBA" id="ARBA00004651"/>
    </source>
</evidence>
<evidence type="ECO:0000256" key="11">
    <source>
        <dbReference type="ARBA" id="ARBA00023136"/>
    </source>
</evidence>
<evidence type="ECO:0000256" key="6">
    <source>
        <dbReference type="ARBA" id="ARBA00022596"/>
    </source>
</evidence>
<dbReference type="RefSeq" id="WP_019404281.1">
    <property type="nucleotide sequence ID" value="NZ_JACIEN010000008.1"/>
</dbReference>
<feature type="transmembrane region" description="Helical" evidence="13">
    <location>
        <begin position="265"/>
        <end position="293"/>
    </location>
</feature>
<evidence type="ECO:0000256" key="12">
    <source>
        <dbReference type="ARBA" id="ARBA00023285"/>
    </source>
</evidence>
<dbReference type="InterPro" id="IPR051224">
    <property type="entry name" value="NiCoT_RcnA"/>
</dbReference>
<keyword evidence="7 13" id="KW-0812">Transmembrane</keyword>
<dbReference type="GO" id="GO:0015099">
    <property type="term" value="F:nickel cation transmembrane transporter activity"/>
    <property type="evidence" value="ECO:0007669"/>
    <property type="project" value="UniProtKB-UniRule"/>
</dbReference>
<protein>
    <recommendedName>
        <fullName evidence="13">Nickel/cobalt efflux system</fullName>
    </recommendedName>
</protein>
<feature type="transmembrane region" description="Helical" evidence="13">
    <location>
        <begin position="314"/>
        <end position="338"/>
    </location>
</feature>
<sequence>MTSLGLAGATAGPRLVARRLVVAIVAVAVVAGVLALIAHLLQGSATPAPPARNPFGTGLREAAPEPTGFGAFILAVQSQYYRQLTAAVQAMKQDGAAFWSLVAIGFAYGVFHAAGPGHGKGVISGYIVASGRSLKRGVGLSFAAALVQALVAIALIAVLALALNATARSINETARLVELASFAAVALMGAAVLWRKAGRFVAIGLPQAGAASCDDDCGHVHIPPPEALDRMRDWREMAGIAIAAGIRPCSGALIVLVFALSQGLFAAGVAATLAMALGTALTTGALAALAVFAKALALRLAGGRGLTGARIVGGLEVLAGAFVLVLGLALLAGLWAGAAPS</sequence>
<comment type="caution">
    <text evidence="14">The sequence shown here is derived from an EMBL/GenBank/DDBJ whole genome shotgun (WGS) entry which is preliminary data.</text>
</comment>
<keyword evidence="3" id="KW-0171">Cobalt transport</keyword>
<comment type="subcellular location">
    <subcellularLocation>
        <location evidence="2 13">Cell membrane</location>
        <topology evidence="2 13">Multi-pass membrane protein</topology>
    </subcellularLocation>
</comment>
<dbReference type="PANTHER" id="PTHR40659:SF1">
    <property type="entry name" value="NICKEL_COBALT EFFLUX SYSTEM RCNA"/>
    <property type="match status" value="1"/>
</dbReference>
<evidence type="ECO:0000256" key="7">
    <source>
        <dbReference type="ARBA" id="ARBA00022692"/>
    </source>
</evidence>
<accession>A0A840C9X8</accession>
<evidence type="ECO:0000256" key="8">
    <source>
        <dbReference type="ARBA" id="ARBA00022989"/>
    </source>
</evidence>
<evidence type="ECO:0000256" key="10">
    <source>
        <dbReference type="ARBA" id="ARBA00023112"/>
    </source>
</evidence>
<keyword evidence="12" id="KW-0170">Cobalt</keyword>
<dbReference type="GO" id="GO:0005886">
    <property type="term" value="C:plasma membrane"/>
    <property type="evidence" value="ECO:0007669"/>
    <property type="project" value="UniProtKB-SubCell"/>
</dbReference>
<feature type="transmembrane region" description="Helical" evidence="13">
    <location>
        <begin position="175"/>
        <end position="194"/>
    </location>
</feature>
<evidence type="ECO:0000256" key="13">
    <source>
        <dbReference type="RuleBase" id="RU362101"/>
    </source>
</evidence>
<reference evidence="14 15" key="1">
    <citation type="submission" date="2020-08" db="EMBL/GenBank/DDBJ databases">
        <title>Genomic Encyclopedia of Type Strains, Phase IV (KMG-IV): sequencing the most valuable type-strain genomes for metagenomic binning, comparative biology and taxonomic classification.</title>
        <authorList>
            <person name="Goeker M."/>
        </authorList>
    </citation>
    <scope>NUCLEOTIDE SEQUENCE [LARGE SCALE GENOMIC DNA]</scope>
    <source>
        <strain evidence="14 15">DSM 103737</strain>
    </source>
</reference>
<keyword evidence="6" id="KW-0533">Nickel</keyword>